<dbReference type="AlphaFoldDB" id="A0A6N3BKV1"/>
<sequence length="55" mass="6735">MIKWIKDIELKNKDFNGNNICLFQHQIKIREVFRKIFESIVGFSNVKINYHPYYT</sequence>
<accession>A0A6N3BKV1</accession>
<name>A0A6N3BKV1_9FIRM</name>
<reference evidence="1" key="1">
    <citation type="submission" date="2019-11" db="EMBL/GenBank/DDBJ databases">
        <authorList>
            <person name="Feng L."/>
        </authorList>
    </citation>
    <scope>NUCLEOTIDE SEQUENCE</scope>
    <source>
        <strain evidence="1">IbartlettiiLFYP30</strain>
    </source>
</reference>
<organism evidence="1">
    <name type="scientific">Intestinibacter bartlettii</name>
    <dbReference type="NCBI Taxonomy" id="261299"/>
    <lineage>
        <taxon>Bacteria</taxon>
        <taxon>Bacillati</taxon>
        <taxon>Bacillota</taxon>
        <taxon>Clostridia</taxon>
        <taxon>Peptostreptococcales</taxon>
        <taxon>Peptostreptococcaceae</taxon>
        <taxon>Intestinibacter</taxon>
    </lineage>
</organism>
<gene>
    <name evidence="1" type="ORF">IBLFYP30_01570</name>
</gene>
<evidence type="ECO:0000313" key="1">
    <source>
        <dbReference type="EMBL" id="VYU03288.1"/>
    </source>
</evidence>
<dbReference type="EMBL" id="CACRUE010000024">
    <property type="protein sequence ID" value="VYU03288.1"/>
    <property type="molecule type" value="Genomic_DNA"/>
</dbReference>
<dbReference type="RefSeq" id="WP_024037011.1">
    <property type="nucleotide sequence ID" value="NZ_CACRUE010000024.1"/>
</dbReference>
<proteinExistence type="predicted"/>
<protein>
    <submittedName>
        <fullName evidence="1">Uncharacterized protein</fullName>
    </submittedName>
</protein>